<feature type="chain" id="PRO_5015447604" evidence="1">
    <location>
        <begin position="22"/>
        <end position="382"/>
    </location>
</feature>
<dbReference type="Proteomes" id="UP000237662">
    <property type="component" value="Unassembled WGS sequence"/>
</dbReference>
<name>A0A2S6I9G8_9BACT</name>
<accession>A0A2S6I9G8</accession>
<dbReference type="InterPro" id="IPR050583">
    <property type="entry name" value="Mycobacterial_A85_antigen"/>
</dbReference>
<protein>
    <submittedName>
        <fullName evidence="2">Putative esterase</fullName>
    </submittedName>
</protein>
<reference evidence="2 3" key="1">
    <citation type="submission" date="2018-02" db="EMBL/GenBank/DDBJ databases">
        <title>Genomic Encyclopedia of Archaeal and Bacterial Type Strains, Phase II (KMG-II): from individual species to whole genera.</title>
        <authorList>
            <person name="Goeker M."/>
        </authorList>
    </citation>
    <scope>NUCLEOTIDE SEQUENCE [LARGE SCALE GENOMIC DNA]</scope>
    <source>
        <strain evidence="2 3">DSM 29526</strain>
    </source>
</reference>
<keyword evidence="1" id="KW-0732">Signal</keyword>
<dbReference type="Pfam" id="PF00756">
    <property type="entry name" value="Esterase"/>
    <property type="match status" value="1"/>
</dbReference>
<dbReference type="OrthoDB" id="9768282at2"/>
<dbReference type="SUPFAM" id="SSF53474">
    <property type="entry name" value="alpha/beta-Hydrolases"/>
    <property type="match status" value="1"/>
</dbReference>
<dbReference type="PANTHER" id="PTHR48098">
    <property type="entry name" value="ENTEROCHELIN ESTERASE-RELATED"/>
    <property type="match status" value="1"/>
</dbReference>
<dbReference type="Gene3D" id="3.40.50.1820">
    <property type="entry name" value="alpha/beta hydrolase"/>
    <property type="match status" value="1"/>
</dbReference>
<keyword evidence="3" id="KW-1185">Reference proteome</keyword>
<evidence type="ECO:0000313" key="3">
    <source>
        <dbReference type="Proteomes" id="UP000237662"/>
    </source>
</evidence>
<evidence type="ECO:0000313" key="2">
    <source>
        <dbReference type="EMBL" id="PPK88146.1"/>
    </source>
</evidence>
<sequence length="382" mass="42567">MLARRALFLLFAGMLFSCVRAQTFPDPVTVNAHPLVETVTLESEALSAFWDRPVKLIFTVLLPSDYANAPNARYPVRYNVAGYAGRYDRVNRLLGDAEFADWWTSDAAPGVITVFLDGSGPFGDSYQLNSASSGPYGDALIEEIIPYVDEKYRTRGVAARYVDGCSTGGWVSLALQLFYPDSFAGTYSYSPDPVSFKRMQLIDMYADTNAFVNRAGLLRPSRRDIYGEPDLLIRDEFAEENAEGIDSTYVTGQGQWGAWNALYSPRGEDGRPLPAFDGVTGTIDPEVVEHWKQYDLLLHVQDNWAELGPKVAGKLYVWMGDMDNYYLNNAMRDFDAYLKTATAPASDAVIEFSPMKGHCTEYSHREVLERIGERSVTSTSAD</sequence>
<dbReference type="EMBL" id="PTJC01000005">
    <property type="protein sequence ID" value="PPK88146.1"/>
    <property type="molecule type" value="Genomic_DNA"/>
</dbReference>
<evidence type="ECO:0000256" key="1">
    <source>
        <dbReference type="SAM" id="SignalP"/>
    </source>
</evidence>
<dbReference type="AlphaFoldDB" id="A0A2S6I9G8"/>
<dbReference type="PROSITE" id="PS51257">
    <property type="entry name" value="PROKAR_LIPOPROTEIN"/>
    <property type="match status" value="1"/>
</dbReference>
<organism evidence="2 3">
    <name type="scientific">Neolewinella xylanilytica</name>
    <dbReference type="NCBI Taxonomy" id="1514080"/>
    <lineage>
        <taxon>Bacteria</taxon>
        <taxon>Pseudomonadati</taxon>
        <taxon>Bacteroidota</taxon>
        <taxon>Saprospiria</taxon>
        <taxon>Saprospirales</taxon>
        <taxon>Lewinellaceae</taxon>
        <taxon>Neolewinella</taxon>
    </lineage>
</organism>
<gene>
    <name evidence="2" type="ORF">CLV84_1111</name>
</gene>
<dbReference type="InterPro" id="IPR000801">
    <property type="entry name" value="Esterase-like"/>
</dbReference>
<dbReference type="InterPro" id="IPR029058">
    <property type="entry name" value="AB_hydrolase_fold"/>
</dbReference>
<comment type="caution">
    <text evidence="2">The sequence shown here is derived from an EMBL/GenBank/DDBJ whole genome shotgun (WGS) entry which is preliminary data.</text>
</comment>
<proteinExistence type="predicted"/>
<feature type="signal peptide" evidence="1">
    <location>
        <begin position="1"/>
        <end position="21"/>
    </location>
</feature>
<dbReference type="RefSeq" id="WP_104418719.1">
    <property type="nucleotide sequence ID" value="NZ_PTJC01000005.1"/>
</dbReference>
<dbReference type="PANTHER" id="PTHR48098:SF3">
    <property type="entry name" value="IRON(III) ENTEROBACTIN ESTERASE"/>
    <property type="match status" value="1"/>
</dbReference>